<sequence length="308" mass="34256">MSESEFVLHHYALSPFSEKIRVMLGYTGLEWCSVTTDEMPPRPLLAPLAGGYRKIPVAQIGADVFCDTRTITREIARLSGKPELALDNVSEEVQAFVREADLELFLACILSSTSWRLNIKLFKAFSLFNLLRFFRDRIRIGRTSNVPRMGLMASRARVREHLDGLEARLSEHDFLFADRPNIGDFSAYHGLWFLRDVAESPVFGKYPRVAAWMDRMRDFGHGDAVEMSPNAALKLARARAPRELPEAGIKAPLLGQTVSVAPDDYGQVPVTGTLVSATADSWILARTNPAAGTVHIHFPRQGFALTAA</sequence>
<keyword evidence="3" id="KW-0808">Transferase</keyword>
<organism evidence="3 4">
    <name type="scientific">Alcanivorax hongdengensis A-11-3</name>
    <dbReference type="NCBI Taxonomy" id="1177179"/>
    <lineage>
        <taxon>Bacteria</taxon>
        <taxon>Pseudomonadati</taxon>
        <taxon>Pseudomonadota</taxon>
        <taxon>Gammaproteobacteria</taxon>
        <taxon>Oceanospirillales</taxon>
        <taxon>Alcanivoracaceae</taxon>
        <taxon>Alcanivorax</taxon>
    </lineage>
</organism>
<dbReference type="EMBL" id="AMRJ01000019">
    <property type="protein sequence ID" value="EKF73780.1"/>
    <property type="molecule type" value="Genomic_DNA"/>
</dbReference>
<reference evidence="3 4" key="1">
    <citation type="journal article" date="2012" name="J. Bacteriol.">
        <title>Genome Sequence of the Alkane-Degrading Bacterium Alcanivorax hongdengensis Type Strain A-11-3.</title>
        <authorList>
            <person name="Lai Q."/>
            <person name="Shao Z."/>
        </authorList>
    </citation>
    <scope>NUCLEOTIDE SEQUENCE [LARGE SCALE GENOMIC DNA]</scope>
    <source>
        <strain evidence="3 4">A-11-3</strain>
    </source>
</reference>
<dbReference type="STRING" id="1177179.A11A3_11888"/>
<gene>
    <name evidence="3" type="ORF">A11A3_11888</name>
</gene>
<dbReference type="AlphaFoldDB" id="L0WDD1"/>
<comment type="caution">
    <text evidence="3">The sequence shown here is derived from an EMBL/GenBank/DDBJ whole genome shotgun (WGS) entry which is preliminary data.</text>
</comment>
<dbReference type="Pfam" id="PF13410">
    <property type="entry name" value="GST_C_2"/>
    <property type="match status" value="1"/>
</dbReference>
<accession>L0WDD1</accession>
<dbReference type="SUPFAM" id="SSF52833">
    <property type="entry name" value="Thioredoxin-like"/>
    <property type="match status" value="1"/>
</dbReference>
<evidence type="ECO:0000259" key="1">
    <source>
        <dbReference type="PROSITE" id="PS50404"/>
    </source>
</evidence>
<dbReference type="InterPro" id="IPR004045">
    <property type="entry name" value="Glutathione_S-Trfase_N"/>
</dbReference>
<dbReference type="PATRIC" id="fig|1177179.3.peg.2377"/>
<dbReference type="InterPro" id="IPR010987">
    <property type="entry name" value="Glutathione-S-Trfase_C-like"/>
</dbReference>
<dbReference type="eggNOG" id="COG0625">
    <property type="taxonomic scope" value="Bacteria"/>
</dbReference>
<dbReference type="RefSeq" id="WP_008929552.1">
    <property type="nucleotide sequence ID" value="NZ_AMRJ01000019.1"/>
</dbReference>
<name>L0WDD1_9GAMM</name>
<evidence type="ECO:0000259" key="2">
    <source>
        <dbReference type="PROSITE" id="PS50405"/>
    </source>
</evidence>
<evidence type="ECO:0000313" key="4">
    <source>
        <dbReference type="Proteomes" id="UP000010164"/>
    </source>
</evidence>
<dbReference type="CDD" id="cd00570">
    <property type="entry name" value="GST_N_family"/>
    <property type="match status" value="1"/>
</dbReference>
<evidence type="ECO:0000313" key="3">
    <source>
        <dbReference type="EMBL" id="EKF73780.1"/>
    </source>
</evidence>
<keyword evidence="4" id="KW-1185">Reference proteome</keyword>
<dbReference type="GO" id="GO:0016740">
    <property type="term" value="F:transferase activity"/>
    <property type="evidence" value="ECO:0007669"/>
    <property type="project" value="UniProtKB-KW"/>
</dbReference>
<dbReference type="CDD" id="cd00299">
    <property type="entry name" value="GST_C_family"/>
    <property type="match status" value="1"/>
</dbReference>
<dbReference type="PROSITE" id="PS50405">
    <property type="entry name" value="GST_CTER"/>
    <property type="match status" value="1"/>
</dbReference>
<dbReference type="Gene3D" id="3.40.30.110">
    <property type="match status" value="2"/>
</dbReference>
<proteinExistence type="predicted"/>
<feature type="domain" description="GST N-terminal" evidence="1">
    <location>
        <begin position="4"/>
        <end position="83"/>
    </location>
</feature>
<feature type="domain" description="GST C-terminal" evidence="2">
    <location>
        <begin position="108"/>
        <end position="242"/>
    </location>
</feature>
<protein>
    <submittedName>
        <fullName evidence="3">Glutathione S-transferase</fullName>
    </submittedName>
</protein>
<dbReference type="Pfam" id="PF13417">
    <property type="entry name" value="GST_N_3"/>
    <property type="match status" value="1"/>
</dbReference>
<dbReference type="Proteomes" id="UP000010164">
    <property type="component" value="Unassembled WGS sequence"/>
</dbReference>
<dbReference type="PROSITE" id="PS50404">
    <property type="entry name" value="GST_NTER"/>
    <property type="match status" value="1"/>
</dbReference>
<dbReference type="SUPFAM" id="SSF47616">
    <property type="entry name" value="GST C-terminal domain-like"/>
    <property type="match status" value="1"/>
</dbReference>
<dbReference type="InterPro" id="IPR036249">
    <property type="entry name" value="Thioredoxin-like_sf"/>
</dbReference>
<dbReference type="OrthoDB" id="5791869at2"/>
<dbReference type="InterPro" id="IPR036282">
    <property type="entry name" value="Glutathione-S-Trfase_C_sf"/>
</dbReference>